<accession>A0ABV6NXU2</accession>
<dbReference type="EMBL" id="JBHLUE010000010">
    <property type="protein sequence ID" value="MFC0565057.1"/>
    <property type="molecule type" value="Genomic_DNA"/>
</dbReference>
<dbReference type="Proteomes" id="UP001589894">
    <property type="component" value="Unassembled WGS sequence"/>
</dbReference>
<proteinExistence type="predicted"/>
<evidence type="ECO:0008006" key="3">
    <source>
        <dbReference type="Google" id="ProtNLM"/>
    </source>
</evidence>
<protein>
    <recommendedName>
        <fullName evidence="3">Lipoprotein</fullName>
    </recommendedName>
</protein>
<sequence length="242" mass="25434">MALPVTGCDPATVAQVAEKSPKEALLAAVPQDSAGPLRFSGKDDTNDISGSIDPQAKALQLATSMKQDGIAVHMSFLIVAEQAWVKMRFTGDRRKVALLPKYPDRWMHLNRAKLTGDGAVPTYDGADQGNTGVLIENATSVEDKGDGRYAGTVDLTSGEAAKVLDAAEMTALGAAAKQVPFTGKVIGHNLAEFTMDVPAAGKHQAFRYVVNYTDYGTAPKLTAPSGPAAQEAPASLYQLMNG</sequence>
<name>A0ABV6NXU2_9ACTN</name>
<gene>
    <name evidence="1" type="ORF">ACFFHU_13045</name>
</gene>
<evidence type="ECO:0000313" key="1">
    <source>
        <dbReference type="EMBL" id="MFC0565057.1"/>
    </source>
</evidence>
<comment type="caution">
    <text evidence="1">The sequence shown here is derived from an EMBL/GenBank/DDBJ whole genome shotgun (WGS) entry which is preliminary data.</text>
</comment>
<keyword evidence="2" id="KW-1185">Reference proteome</keyword>
<reference evidence="1 2" key="1">
    <citation type="submission" date="2024-09" db="EMBL/GenBank/DDBJ databases">
        <authorList>
            <person name="Sun Q."/>
            <person name="Mori K."/>
        </authorList>
    </citation>
    <scope>NUCLEOTIDE SEQUENCE [LARGE SCALE GENOMIC DNA]</scope>
    <source>
        <strain evidence="1 2">TBRC 2205</strain>
    </source>
</reference>
<dbReference type="Gene3D" id="2.50.20.20">
    <property type="match status" value="1"/>
</dbReference>
<evidence type="ECO:0000313" key="2">
    <source>
        <dbReference type="Proteomes" id="UP001589894"/>
    </source>
</evidence>
<organism evidence="1 2">
    <name type="scientific">Plantactinospora siamensis</name>
    <dbReference type="NCBI Taxonomy" id="555372"/>
    <lineage>
        <taxon>Bacteria</taxon>
        <taxon>Bacillati</taxon>
        <taxon>Actinomycetota</taxon>
        <taxon>Actinomycetes</taxon>
        <taxon>Micromonosporales</taxon>
        <taxon>Micromonosporaceae</taxon>
        <taxon>Plantactinospora</taxon>
    </lineage>
</organism>